<dbReference type="InterPro" id="IPR011527">
    <property type="entry name" value="ABC1_TM_dom"/>
</dbReference>
<dbReference type="Gene3D" id="3.40.50.300">
    <property type="entry name" value="P-loop containing nucleotide triphosphate hydrolases"/>
    <property type="match status" value="1"/>
</dbReference>
<dbReference type="RefSeq" id="WP_142661720.1">
    <property type="nucleotide sequence ID" value="NZ_FXTK01000002.1"/>
</dbReference>
<evidence type="ECO:0000259" key="6">
    <source>
        <dbReference type="PROSITE" id="PS50929"/>
    </source>
</evidence>
<dbReference type="EMBL" id="FXTK01000002">
    <property type="protein sequence ID" value="SMO43986.1"/>
    <property type="molecule type" value="Genomic_DNA"/>
</dbReference>
<dbReference type="AlphaFoldDB" id="A0A521BA60"/>
<reference evidence="7 8" key="1">
    <citation type="submission" date="2017-05" db="EMBL/GenBank/DDBJ databases">
        <authorList>
            <person name="Varghese N."/>
            <person name="Submissions S."/>
        </authorList>
    </citation>
    <scope>NUCLEOTIDE SEQUENCE [LARGE SCALE GENOMIC DNA]</scope>
    <source>
        <strain evidence="7 8">DSM 100094</strain>
    </source>
</reference>
<feature type="transmembrane region" description="Helical" evidence="5">
    <location>
        <begin position="269"/>
        <end position="289"/>
    </location>
</feature>
<dbReference type="Proteomes" id="UP000319014">
    <property type="component" value="Unassembled WGS sequence"/>
</dbReference>
<keyword evidence="7" id="KW-0547">Nucleotide-binding</keyword>
<dbReference type="GO" id="GO:0005886">
    <property type="term" value="C:plasma membrane"/>
    <property type="evidence" value="ECO:0007669"/>
    <property type="project" value="UniProtKB-SubCell"/>
</dbReference>
<dbReference type="Gene3D" id="1.20.1560.10">
    <property type="entry name" value="ABC transporter type 1, transmembrane domain"/>
    <property type="match status" value="1"/>
</dbReference>
<feature type="transmembrane region" description="Helical" evidence="5">
    <location>
        <begin position="164"/>
        <end position="185"/>
    </location>
</feature>
<dbReference type="OrthoDB" id="7341239at2"/>
<evidence type="ECO:0000256" key="4">
    <source>
        <dbReference type="ARBA" id="ARBA00023136"/>
    </source>
</evidence>
<accession>A0A521BA60</accession>
<dbReference type="PANTHER" id="PTHR24221">
    <property type="entry name" value="ATP-BINDING CASSETTE SUB-FAMILY B"/>
    <property type="match status" value="1"/>
</dbReference>
<dbReference type="SUPFAM" id="SSF90123">
    <property type="entry name" value="ABC transporter transmembrane region"/>
    <property type="match status" value="1"/>
</dbReference>
<dbReference type="GO" id="GO:0140359">
    <property type="term" value="F:ABC-type transporter activity"/>
    <property type="evidence" value="ECO:0007669"/>
    <property type="project" value="InterPro"/>
</dbReference>
<organism evidence="7 8">
    <name type="scientific">Paracoccus laeviglucosivorans</name>
    <dbReference type="NCBI Taxonomy" id="1197861"/>
    <lineage>
        <taxon>Bacteria</taxon>
        <taxon>Pseudomonadati</taxon>
        <taxon>Pseudomonadota</taxon>
        <taxon>Alphaproteobacteria</taxon>
        <taxon>Rhodobacterales</taxon>
        <taxon>Paracoccaceae</taxon>
        <taxon>Paracoccus</taxon>
    </lineage>
</organism>
<dbReference type="PANTHER" id="PTHR24221:SF654">
    <property type="entry name" value="ATP-BINDING CASSETTE SUB-FAMILY B MEMBER 6"/>
    <property type="match status" value="1"/>
</dbReference>
<evidence type="ECO:0000313" key="7">
    <source>
        <dbReference type="EMBL" id="SMO43986.1"/>
    </source>
</evidence>
<dbReference type="GO" id="GO:0005524">
    <property type="term" value="F:ATP binding"/>
    <property type="evidence" value="ECO:0007669"/>
    <property type="project" value="UniProtKB-KW"/>
</dbReference>
<comment type="subcellular location">
    <subcellularLocation>
        <location evidence="1">Cell membrane</location>
        <topology evidence="1">Multi-pass membrane protein</topology>
    </subcellularLocation>
</comment>
<evidence type="ECO:0000256" key="1">
    <source>
        <dbReference type="ARBA" id="ARBA00004651"/>
    </source>
</evidence>
<feature type="transmembrane region" description="Helical" evidence="5">
    <location>
        <begin position="55"/>
        <end position="76"/>
    </location>
</feature>
<proteinExistence type="predicted"/>
<keyword evidence="3 5" id="KW-1133">Transmembrane helix</keyword>
<evidence type="ECO:0000256" key="2">
    <source>
        <dbReference type="ARBA" id="ARBA00022692"/>
    </source>
</evidence>
<dbReference type="InterPro" id="IPR039421">
    <property type="entry name" value="Type_1_exporter"/>
</dbReference>
<dbReference type="InterPro" id="IPR027417">
    <property type="entry name" value="P-loop_NTPase"/>
</dbReference>
<dbReference type="PROSITE" id="PS50929">
    <property type="entry name" value="ABC_TM1F"/>
    <property type="match status" value="1"/>
</dbReference>
<feature type="transmembrane region" description="Helical" evidence="5">
    <location>
        <begin position="24"/>
        <end position="43"/>
    </location>
</feature>
<name>A0A521BA60_9RHOB</name>
<dbReference type="InterPro" id="IPR036640">
    <property type="entry name" value="ABC1_TM_sf"/>
</dbReference>
<evidence type="ECO:0000256" key="5">
    <source>
        <dbReference type="SAM" id="Phobius"/>
    </source>
</evidence>
<keyword evidence="8" id="KW-1185">Reference proteome</keyword>
<dbReference type="GO" id="GO:0034040">
    <property type="term" value="F:ATPase-coupled lipid transmembrane transporter activity"/>
    <property type="evidence" value="ECO:0007669"/>
    <property type="project" value="TreeGrafter"/>
</dbReference>
<keyword evidence="2 5" id="KW-0812">Transmembrane</keyword>
<keyword evidence="7" id="KW-0067">ATP-binding</keyword>
<gene>
    <name evidence="7" type="ORF">SAMN06265221_102180</name>
</gene>
<sequence>MSMAQGQGIAVPQPFATSRQRARLAGLVVIALAQALAMAAGAVGTRMAFAGLERLGAVPATALGLIAGAGLVIALSRPALRLVGERMSLDYVADLRHALLDHSMQSAPEAIAGRRRGYLVLRISGDMTALREGLARGIPAIVQAAAMVPAAVLVLTLIAPRFGLVAGGLALASVAVLLLSLQPLARADDALRRDRGRVAAALAERMPIAPELALMGRRRAEMQLIDRLSGMLRKSALSRIGRGEMLRALPEALSGLAAAAFLWDGARRGLTAADLAAALAALGLLMLPLRDLMQAADRLVACRTAYVKLRRALGRPVADLGGGTRRVARRPLAIDLRDEAGALGPIREFRLGPGQTGTLPVGDPRRAALIIAGRQRDDACEVAIGQQPIGLLSRGSLRRSVAVIRKDPPVLRGSLRRNLTLGSLRRPGDGELRQRLSEAGLCDALERLGGLDARIAEGGRLMSDADRIAISVMRAALQGAGLLIVLPGQDEFPPDLLQYLERTQATCLWLRLAPPALAA</sequence>
<protein>
    <submittedName>
        <fullName evidence="7">ATP-binding cassette, subfamily C, CydC</fullName>
    </submittedName>
</protein>
<dbReference type="SUPFAM" id="SSF52540">
    <property type="entry name" value="P-loop containing nucleoside triphosphate hydrolases"/>
    <property type="match status" value="1"/>
</dbReference>
<evidence type="ECO:0000313" key="8">
    <source>
        <dbReference type="Proteomes" id="UP000319014"/>
    </source>
</evidence>
<feature type="transmembrane region" description="Helical" evidence="5">
    <location>
        <begin position="137"/>
        <end position="158"/>
    </location>
</feature>
<keyword evidence="4 5" id="KW-0472">Membrane</keyword>
<evidence type="ECO:0000256" key="3">
    <source>
        <dbReference type="ARBA" id="ARBA00022989"/>
    </source>
</evidence>
<feature type="domain" description="ABC transmembrane type-1" evidence="6">
    <location>
        <begin position="25"/>
        <end position="301"/>
    </location>
</feature>